<dbReference type="EMBL" id="BKCJ010004223">
    <property type="protein sequence ID" value="GEU59753.1"/>
    <property type="molecule type" value="Genomic_DNA"/>
</dbReference>
<evidence type="ECO:0000256" key="1">
    <source>
        <dbReference type="SAM" id="MobiDB-lite"/>
    </source>
</evidence>
<organism evidence="2">
    <name type="scientific">Tanacetum cinerariifolium</name>
    <name type="common">Dalmatian daisy</name>
    <name type="synonym">Chrysanthemum cinerariifolium</name>
    <dbReference type="NCBI Taxonomy" id="118510"/>
    <lineage>
        <taxon>Eukaryota</taxon>
        <taxon>Viridiplantae</taxon>
        <taxon>Streptophyta</taxon>
        <taxon>Embryophyta</taxon>
        <taxon>Tracheophyta</taxon>
        <taxon>Spermatophyta</taxon>
        <taxon>Magnoliopsida</taxon>
        <taxon>eudicotyledons</taxon>
        <taxon>Gunneridae</taxon>
        <taxon>Pentapetalae</taxon>
        <taxon>asterids</taxon>
        <taxon>campanulids</taxon>
        <taxon>Asterales</taxon>
        <taxon>Asteraceae</taxon>
        <taxon>Asteroideae</taxon>
        <taxon>Anthemideae</taxon>
        <taxon>Anthemidinae</taxon>
        <taxon>Tanacetum</taxon>
    </lineage>
</organism>
<gene>
    <name evidence="2" type="ORF">Tci_031731</name>
</gene>
<feature type="compositionally biased region" description="Low complexity" evidence="1">
    <location>
        <begin position="187"/>
        <end position="196"/>
    </location>
</feature>
<evidence type="ECO:0008006" key="3">
    <source>
        <dbReference type="Google" id="ProtNLM"/>
    </source>
</evidence>
<feature type="region of interest" description="Disordered" evidence="1">
    <location>
        <begin position="178"/>
        <end position="203"/>
    </location>
</feature>
<dbReference type="AlphaFoldDB" id="A0A6L2LDA7"/>
<protein>
    <recommendedName>
        <fullName evidence="3">Pentatricopeptide repeat-containing protein</fullName>
    </recommendedName>
</protein>
<reference evidence="2" key="1">
    <citation type="journal article" date="2019" name="Sci. Rep.">
        <title>Draft genome of Tanacetum cinerariifolium, the natural source of mosquito coil.</title>
        <authorList>
            <person name="Yamashiro T."/>
            <person name="Shiraishi A."/>
            <person name="Satake H."/>
            <person name="Nakayama K."/>
        </authorList>
    </citation>
    <scope>NUCLEOTIDE SEQUENCE</scope>
</reference>
<comment type="caution">
    <text evidence="2">The sequence shown here is derived from an EMBL/GenBank/DDBJ whole genome shotgun (WGS) entry which is preliminary data.</text>
</comment>
<evidence type="ECO:0000313" key="2">
    <source>
        <dbReference type="EMBL" id="GEU59753.1"/>
    </source>
</evidence>
<sequence>MLRCVYVSNEWSIDSLPNCVDTNPNYLTPLDDPAMVRDTIFNERPPNTYHTVKGKKVIADPFQMVLSEIKTKIKRWENILSENSICLSGNKDHPNACLVYMLYCLANQRKFNLAYYIAKRMARVIKSDFMVLPYAMLLTHLYMHVLSIHPYPTPNIDILVDHVMVPFIEGQANRIMVDGKRPHPKTSSGSSSSSPSRTLNQEENESVDNYTFDLVVYMN</sequence>
<accession>A0A6L2LDA7</accession>
<name>A0A6L2LDA7_TANCI</name>
<proteinExistence type="predicted"/>